<dbReference type="PANTHER" id="PTHR14239:SF0">
    <property type="entry name" value="F420-DEPENDENT NADP REDUCTASE"/>
    <property type="match status" value="1"/>
</dbReference>
<dbReference type="GO" id="GO:0015677">
    <property type="term" value="P:copper ion import"/>
    <property type="evidence" value="ECO:0007669"/>
    <property type="project" value="TreeGrafter"/>
</dbReference>
<sequence length="254" mass="27412">MNQTTPLSIGILGTGHIGKTLARKLSAAGHSVKVANSRGPETIEADTLETGALPVKAENAVSDVDVVILSMPLASIPAISQLIQKLPPNVIVADTSNYYPFRDRAIDEIETGQVESEWVETQLHHPVIKVWNAIGSDSFARKGKPAGDPHRIAIPVAGDNEAHKKIVMMLVNDTGFDAFDAGQISDSWRQQPGAPAYCTDLPYDEMAAALCSAEFSRLPARRNLAVAAVQERMGDSKTNPDADFLVRLNRALYM</sequence>
<dbReference type="GO" id="GO:0008823">
    <property type="term" value="F:cupric reductase (NADH) activity"/>
    <property type="evidence" value="ECO:0007669"/>
    <property type="project" value="TreeGrafter"/>
</dbReference>
<dbReference type="OrthoDB" id="1523398at2"/>
<dbReference type="InterPro" id="IPR036291">
    <property type="entry name" value="NAD(P)-bd_dom_sf"/>
</dbReference>
<dbReference type="Proteomes" id="UP000268615">
    <property type="component" value="Unassembled WGS sequence"/>
</dbReference>
<dbReference type="EMBL" id="RPOH01000036">
    <property type="protein sequence ID" value="RPH27810.1"/>
    <property type="molecule type" value="Genomic_DNA"/>
</dbReference>
<evidence type="ECO:0000313" key="4">
    <source>
        <dbReference type="Proteomes" id="UP000268615"/>
    </source>
</evidence>
<evidence type="ECO:0000259" key="2">
    <source>
        <dbReference type="Pfam" id="PF03807"/>
    </source>
</evidence>
<evidence type="ECO:0000256" key="1">
    <source>
        <dbReference type="ARBA" id="ARBA00023002"/>
    </source>
</evidence>
<gene>
    <name evidence="3" type="ORF">EHN07_10610</name>
</gene>
<dbReference type="InterPro" id="IPR028939">
    <property type="entry name" value="P5C_Rdtase_cat_N"/>
</dbReference>
<dbReference type="AlphaFoldDB" id="A0A3N5DQC0"/>
<comment type="caution">
    <text evidence="3">The sequence shown here is derived from an EMBL/GenBank/DDBJ whole genome shotgun (WGS) entry which is preliminary data.</text>
</comment>
<dbReference type="InterPro" id="IPR051267">
    <property type="entry name" value="STEAP_metalloreductase"/>
</dbReference>
<dbReference type="RefSeq" id="WP_124024112.1">
    <property type="nucleotide sequence ID" value="NZ_RPOH01000036.1"/>
</dbReference>
<organism evidence="3 4">
    <name type="scientific">Buttiauxella warmboldiae</name>
    <dbReference type="NCBI Taxonomy" id="82993"/>
    <lineage>
        <taxon>Bacteria</taxon>
        <taxon>Pseudomonadati</taxon>
        <taxon>Pseudomonadota</taxon>
        <taxon>Gammaproteobacteria</taxon>
        <taxon>Enterobacterales</taxon>
        <taxon>Enterobacteriaceae</taxon>
        <taxon>Buttiauxella</taxon>
    </lineage>
</organism>
<dbReference type="Pfam" id="PF03807">
    <property type="entry name" value="F420_oxidored"/>
    <property type="match status" value="1"/>
</dbReference>
<accession>A0A3N5DQC0</accession>
<protein>
    <submittedName>
        <fullName evidence="3">NADP oxidoreductase</fullName>
    </submittedName>
</protein>
<reference evidence="3 4" key="1">
    <citation type="submission" date="2018-11" db="EMBL/GenBank/DDBJ databases">
        <title>Draft genome sequence of Buttiauxella warmboldiae CCUG 35512.</title>
        <authorList>
            <person name="Salva-Serra F."/>
            <person name="Marathe N."/>
            <person name="Moore E."/>
            <person name="Svensson L."/>
            <person name="Engstrom-Jakobsson H."/>
        </authorList>
    </citation>
    <scope>NUCLEOTIDE SEQUENCE [LARGE SCALE GENOMIC DNA]</scope>
    <source>
        <strain evidence="3 4">CCUG 35512</strain>
    </source>
</reference>
<dbReference type="SUPFAM" id="SSF51735">
    <property type="entry name" value="NAD(P)-binding Rossmann-fold domains"/>
    <property type="match status" value="1"/>
</dbReference>
<evidence type="ECO:0000313" key="3">
    <source>
        <dbReference type="EMBL" id="RPH27810.1"/>
    </source>
</evidence>
<name>A0A3N5DQC0_9ENTR</name>
<feature type="domain" description="Pyrroline-5-carboxylate reductase catalytic N-terminal" evidence="2">
    <location>
        <begin position="9"/>
        <end position="98"/>
    </location>
</feature>
<dbReference type="GO" id="GO:0052851">
    <property type="term" value="F:ferric-chelate reductase (NADPH) activity"/>
    <property type="evidence" value="ECO:0007669"/>
    <property type="project" value="TreeGrafter"/>
</dbReference>
<keyword evidence="1" id="KW-0560">Oxidoreductase</keyword>
<dbReference type="Gene3D" id="3.40.50.720">
    <property type="entry name" value="NAD(P)-binding Rossmann-like Domain"/>
    <property type="match status" value="1"/>
</dbReference>
<dbReference type="GO" id="GO:0005886">
    <property type="term" value="C:plasma membrane"/>
    <property type="evidence" value="ECO:0007669"/>
    <property type="project" value="TreeGrafter"/>
</dbReference>
<keyword evidence="4" id="KW-1185">Reference proteome</keyword>
<proteinExistence type="predicted"/>
<dbReference type="PANTHER" id="PTHR14239">
    <property type="entry name" value="DUDULIN-RELATED"/>
    <property type="match status" value="1"/>
</dbReference>